<dbReference type="Gene3D" id="6.10.250.3420">
    <property type="match status" value="1"/>
</dbReference>
<evidence type="ECO:0000256" key="3">
    <source>
        <dbReference type="PROSITE-ProRule" id="PRU00339"/>
    </source>
</evidence>
<feature type="repeat" description="TPR" evidence="3">
    <location>
        <begin position="100"/>
        <end position="133"/>
    </location>
</feature>
<dbReference type="FunFam" id="1.25.40.10:FF:000112">
    <property type="entry name" value="FAM10 family protein"/>
    <property type="match status" value="1"/>
</dbReference>
<keyword evidence="2 3" id="KW-0802">TPR repeat</keyword>
<dbReference type="GO" id="GO:0000118">
    <property type="term" value="C:histone deacetylase complex"/>
    <property type="evidence" value="ECO:0007669"/>
    <property type="project" value="TreeGrafter"/>
</dbReference>
<dbReference type="SMART" id="SM00028">
    <property type="entry name" value="TPR"/>
    <property type="match status" value="3"/>
</dbReference>
<comment type="caution">
    <text evidence="6">The sequence shown here is derived from an EMBL/GenBank/DDBJ whole genome shotgun (WGS) entry which is preliminary data.</text>
</comment>
<dbReference type="PROSITE" id="PS50005">
    <property type="entry name" value="TPR"/>
    <property type="match status" value="2"/>
</dbReference>
<proteinExistence type="predicted"/>
<gene>
    <name evidence="6" type="ORF">LIER_29141</name>
</gene>
<dbReference type="PANTHER" id="PTHR45883:SF7">
    <property type="entry name" value="TPR REPEAT-CONTAINING THIOREDOXIN TDX"/>
    <property type="match status" value="1"/>
</dbReference>
<dbReference type="Gene3D" id="1.25.40.10">
    <property type="entry name" value="Tetratricopeptide repeat domain"/>
    <property type="match status" value="1"/>
</dbReference>
<dbReference type="AlphaFoldDB" id="A0AAV3RI67"/>
<dbReference type="InterPro" id="IPR019734">
    <property type="entry name" value="TPR_rpt"/>
</dbReference>
<dbReference type="PANTHER" id="PTHR45883">
    <property type="entry name" value="HSC70-INTERACTING PROTEIN"/>
    <property type="match status" value="1"/>
</dbReference>
<accession>A0AAV3RI67</accession>
<dbReference type="GO" id="GO:0030544">
    <property type="term" value="F:Hsp70 protein binding"/>
    <property type="evidence" value="ECO:0007669"/>
    <property type="project" value="TreeGrafter"/>
</dbReference>
<feature type="compositionally biased region" description="Polar residues" evidence="4">
    <location>
        <begin position="80"/>
        <end position="91"/>
    </location>
</feature>
<evidence type="ECO:0000256" key="4">
    <source>
        <dbReference type="SAM" id="MobiDB-lite"/>
    </source>
</evidence>
<dbReference type="CDD" id="cd14438">
    <property type="entry name" value="Hip_N"/>
    <property type="match status" value="1"/>
</dbReference>
<feature type="repeat" description="TPR" evidence="3">
    <location>
        <begin position="134"/>
        <end position="167"/>
    </location>
</feature>
<dbReference type="SUPFAM" id="SSF48452">
    <property type="entry name" value="TPR-like"/>
    <property type="match status" value="1"/>
</dbReference>
<evidence type="ECO:0000313" key="6">
    <source>
        <dbReference type="EMBL" id="GAA0176084.1"/>
    </source>
</evidence>
<dbReference type="InterPro" id="IPR034649">
    <property type="entry name" value="Hip_N"/>
</dbReference>
<keyword evidence="1" id="KW-0677">Repeat</keyword>
<organism evidence="6 7">
    <name type="scientific">Lithospermum erythrorhizon</name>
    <name type="common">Purple gromwell</name>
    <name type="synonym">Lithospermum officinale var. erythrorhizon</name>
    <dbReference type="NCBI Taxonomy" id="34254"/>
    <lineage>
        <taxon>Eukaryota</taxon>
        <taxon>Viridiplantae</taxon>
        <taxon>Streptophyta</taxon>
        <taxon>Embryophyta</taxon>
        <taxon>Tracheophyta</taxon>
        <taxon>Spermatophyta</taxon>
        <taxon>Magnoliopsida</taxon>
        <taxon>eudicotyledons</taxon>
        <taxon>Gunneridae</taxon>
        <taxon>Pentapetalae</taxon>
        <taxon>asterids</taxon>
        <taxon>lamiids</taxon>
        <taxon>Boraginales</taxon>
        <taxon>Boraginaceae</taxon>
        <taxon>Boraginoideae</taxon>
        <taxon>Lithospermeae</taxon>
        <taxon>Lithospermum</taxon>
    </lineage>
</organism>
<keyword evidence="7" id="KW-1185">Reference proteome</keyword>
<evidence type="ECO:0000256" key="2">
    <source>
        <dbReference type="ARBA" id="ARBA00022803"/>
    </source>
</evidence>
<evidence type="ECO:0000313" key="7">
    <source>
        <dbReference type="Proteomes" id="UP001454036"/>
    </source>
</evidence>
<evidence type="ECO:0000256" key="1">
    <source>
        <dbReference type="ARBA" id="ARBA00022737"/>
    </source>
</evidence>
<reference evidence="6 7" key="1">
    <citation type="submission" date="2024-01" db="EMBL/GenBank/DDBJ databases">
        <title>The complete chloroplast genome sequence of Lithospermum erythrorhizon: insights into the phylogenetic relationship among Boraginaceae species and the maternal lineages of purple gromwells.</title>
        <authorList>
            <person name="Okada T."/>
            <person name="Watanabe K."/>
        </authorList>
    </citation>
    <scope>NUCLEOTIDE SEQUENCE [LARGE SCALE GENOMIC DNA]</scope>
</reference>
<dbReference type="InterPro" id="IPR011990">
    <property type="entry name" value="TPR-like_helical_dom_sf"/>
</dbReference>
<dbReference type="EMBL" id="BAABME010009935">
    <property type="protein sequence ID" value="GAA0176084.1"/>
    <property type="molecule type" value="Genomic_DNA"/>
</dbReference>
<feature type="domain" description="Hsp70-interacting protein N-terminal" evidence="5">
    <location>
        <begin position="6"/>
        <end position="45"/>
    </location>
</feature>
<dbReference type="GO" id="GO:0046983">
    <property type="term" value="F:protein dimerization activity"/>
    <property type="evidence" value="ECO:0007669"/>
    <property type="project" value="InterPro"/>
</dbReference>
<name>A0AAV3RI67_LITER</name>
<protein>
    <recommendedName>
        <fullName evidence="5">Hsp70-interacting protein N-terminal domain-containing protein</fullName>
    </recommendedName>
</protein>
<dbReference type="Proteomes" id="UP001454036">
    <property type="component" value="Unassembled WGS sequence"/>
</dbReference>
<dbReference type="Pfam" id="PF13181">
    <property type="entry name" value="TPR_8"/>
    <property type="match status" value="1"/>
</dbReference>
<dbReference type="Pfam" id="PF18253">
    <property type="entry name" value="HipN"/>
    <property type="match status" value="1"/>
</dbReference>
<evidence type="ECO:0000259" key="5">
    <source>
        <dbReference type="Pfam" id="PF18253"/>
    </source>
</evidence>
<sequence length="299" mass="34118">MSMEERNIEELKNIVQEYRTNPKLLHHPSLLFFKTFLQSFGAQIPPAPNGQEETYDILDEDIIESDVELDDTDVVEPDNDQPQQMGDSSIEVTEESQDSAQNLKSKAMHAISEGKLDEAIDYLTKAIILNPFSAMQYAARATVYIKLKKPNAAIRDADAALQINPDSAKGYKSRGLAKAMLGLCEEAASDLHVAAKLDYDEEIGLALKRVEPNVHKIEEHRRKYDRLRKTKELKTIEREKQWKKDQMQIKFVKISHLQTTDSARKVLKLLLLWRVVSFLDFPAPPIRIMSIFLLQNNGN</sequence>
<feature type="region of interest" description="Disordered" evidence="4">
    <location>
        <begin position="73"/>
        <end position="99"/>
    </location>
</feature>